<dbReference type="PIRSF" id="PIRSF037433">
    <property type="entry name" value="STHK_STH3221_prd"/>
    <property type="match status" value="1"/>
</dbReference>
<evidence type="ECO:0000256" key="6">
    <source>
        <dbReference type="ARBA" id="ARBA00022679"/>
    </source>
</evidence>
<dbReference type="InterPro" id="IPR017204">
    <property type="entry name" value="Sig_transdc_His_kin_STH3221"/>
</dbReference>
<dbReference type="InterPro" id="IPR003660">
    <property type="entry name" value="HAMP_dom"/>
</dbReference>
<name>A0A154BNJ2_ANASB</name>
<evidence type="ECO:0000256" key="10">
    <source>
        <dbReference type="ARBA" id="ARBA00022840"/>
    </source>
</evidence>
<evidence type="ECO:0000256" key="1">
    <source>
        <dbReference type="ARBA" id="ARBA00000085"/>
    </source>
</evidence>
<dbReference type="GO" id="GO:0005524">
    <property type="term" value="F:ATP binding"/>
    <property type="evidence" value="ECO:0007669"/>
    <property type="project" value="UniProtKB-KW"/>
</dbReference>
<dbReference type="EMBL" id="LSGP01000023">
    <property type="protein sequence ID" value="KYZ75544.1"/>
    <property type="molecule type" value="Genomic_DNA"/>
</dbReference>
<dbReference type="CDD" id="cd06225">
    <property type="entry name" value="HAMP"/>
    <property type="match status" value="1"/>
</dbReference>
<dbReference type="STRING" id="1794912.AXX12_12590"/>
<evidence type="ECO:0000256" key="5">
    <source>
        <dbReference type="ARBA" id="ARBA00022553"/>
    </source>
</evidence>
<dbReference type="PROSITE" id="PS50885">
    <property type="entry name" value="HAMP"/>
    <property type="match status" value="1"/>
</dbReference>
<dbReference type="OrthoDB" id="9781904at2"/>
<evidence type="ECO:0000256" key="14">
    <source>
        <dbReference type="SAM" id="Phobius"/>
    </source>
</evidence>
<protein>
    <recommendedName>
        <fullName evidence="3">histidine kinase</fullName>
        <ecNumber evidence="3">2.7.13.3</ecNumber>
    </recommendedName>
</protein>
<dbReference type="InterPro" id="IPR011712">
    <property type="entry name" value="Sig_transdc_His_kin_sub3_dim/P"/>
</dbReference>
<dbReference type="Gene3D" id="1.20.5.1930">
    <property type="match status" value="1"/>
</dbReference>
<comment type="subcellular location">
    <subcellularLocation>
        <location evidence="2">Cell membrane</location>
        <topology evidence="2">Multi-pass membrane protein</topology>
    </subcellularLocation>
</comment>
<keyword evidence="6" id="KW-0808">Transferase</keyword>
<dbReference type="Proteomes" id="UP000076268">
    <property type="component" value="Unassembled WGS sequence"/>
</dbReference>
<dbReference type="CDD" id="cd16917">
    <property type="entry name" value="HATPase_UhpB-NarQ-NarX-like"/>
    <property type="match status" value="1"/>
</dbReference>
<feature type="domain" description="HAMP" evidence="16">
    <location>
        <begin position="186"/>
        <end position="238"/>
    </location>
</feature>
<dbReference type="Pfam" id="PF17203">
    <property type="entry name" value="sCache_3_2"/>
    <property type="match status" value="1"/>
</dbReference>
<evidence type="ECO:0000256" key="8">
    <source>
        <dbReference type="ARBA" id="ARBA00022741"/>
    </source>
</evidence>
<evidence type="ECO:0000313" key="17">
    <source>
        <dbReference type="EMBL" id="KYZ75544.1"/>
    </source>
</evidence>
<evidence type="ECO:0000256" key="4">
    <source>
        <dbReference type="ARBA" id="ARBA00022475"/>
    </source>
</evidence>
<dbReference type="Gene3D" id="3.30.565.10">
    <property type="entry name" value="Histidine kinase-like ATPase, C-terminal domain"/>
    <property type="match status" value="1"/>
</dbReference>
<evidence type="ECO:0000256" key="3">
    <source>
        <dbReference type="ARBA" id="ARBA00012438"/>
    </source>
</evidence>
<dbReference type="SUPFAM" id="SSF55874">
    <property type="entry name" value="ATPase domain of HSP90 chaperone/DNA topoisomerase II/histidine kinase"/>
    <property type="match status" value="1"/>
</dbReference>
<evidence type="ECO:0000256" key="12">
    <source>
        <dbReference type="ARBA" id="ARBA00023012"/>
    </source>
</evidence>
<comment type="catalytic activity">
    <reaction evidence="1">
        <text>ATP + protein L-histidine = ADP + protein N-phospho-L-histidine.</text>
        <dbReference type="EC" id="2.7.13.3"/>
    </reaction>
</comment>
<dbReference type="PANTHER" id="PTHR24421:SF10">
    <property type="entry name" value="NITRATE_NITRITE SENSOR PROTEIN NARQ"/>
    <property type="match status" value="1"/>
</dbReference>
<dbReference type="GO" id="GO:0046983">
    <property type="term" value="F:protein dimerization activity"/>
    <property type="evidence" value="ECO:0007669"/>
    <property type="project" value="InterPro"/>
</dbReference>
<keyword evidence="10" id="KW-0067">ATP-binding</keyword>
<feature type="domain" description="Histidine kinase" evidence="15">
    <location>
        <begin position="275"/>
        <end position="468"/>
    </location>
</feature>
<comment type="caution">
    <text evidence="17">The sequence shown here is derived from an EMBL/GenBank/DDBJ whole genome shotgun (WGS) entry which is preliminary data.</text>
</comment>
<dbReference type="InterPro" id="IPR003594">
    <property type="entry name" value="HATPase_dom"/>
</dbReference>
<keyword evidence="12" id="KW-0902">Two-component regulatory system</keyword>
<dbReference type="GO" id="GO:0005886">
    <property type="term" value="C:plasma membrane"/>
    <property type="evidence" value="ECO:0007669"/>
    <property type="project" value="UniProtKB-SubCell"/>
</dbReference>
<evidence type="ECO:0000256" key="13">
    <source>
        <dbReference type="ARBA" id="ARBA00023136"/>
    </source>
</evidence>
<keyword evidence="18" id="KW-1185">Reference proteome</keyword>
<evidence type="ECO:0000313" key="18">
    <source>
        <dbReference type="Proteomes" id="UP000076268"/>
    </source>
</evidence>
<dbReference type="PROSITE" id="PS50109">
    <property type="entry name" value="HIS_KIN"/>
    <property type="match status" value="1"/>
</dbReference>
<dbReference type="SMART" id="SM00387">
    <property type="entry name" value="HATPase_c"/>
    <property type="match status" value="1"/>
</dbReference>
<evidence type="ECO:0000259" key="16">
    <source>
        <dbReference type="PROSITE" id="PS50885"/>
    </source>
</evidence>
<dbReference type="Gene3D" id="6.10.340.10">
    <property type="match status" value="1"/>
</dbReference>
<dbReference type="InterPro" id="IPR033463">
    <property type="entry name" value="sCache_3"/>
</dbReference>
<dbReference type="EC" id="2.7.13.3" evidence="3"/>
<dbReference type="Pfam" id="PF07730">
    <property type="entry name" value="HisKA_3"/>
    <property type="match status" value="1"/>
</dbReference>
<keyword evidence="7 14" id="KW-0812">Transmembrane</keyword>
<dbReference type="RefSeq" id="WP_082816898.1">
    <property type="nucleotide sequence ID" value="NZ_LSGP01000023.1"/>
</dbReference>
<evidence type="ECO:0000256" key="11">
    <source>
        <dbReference type="ARBA" id="ARBA00022989"/>
    </source>
</evidence>
<dbReference type="SUPFAM" id="SSF158472">
    <property type="entry name" value="HAMP domain-like"/>
    <property type="match status" value="1"/>
</dbReference>
<proteinExistence type="predicted"/>
<evidence type="ECO:0000256" key="7">
    <source>
        <dbReference type="ARBA" id="ARBA00022692"/>
    </source>
</evidence>
<evidence type="ECO:0000259" key="15">
    <source>
        <dbReference type="PROSITE" id="PS50109"/>
    </source>
</evidence>
<organism evidence="17 18">
    <name type="scientific">Anaerosporomusa subterranea</name>
    <dbReference type="NCBI Taxonomy" id="1794912"/>
    <lineage>
        <taxon>Bacteria</taxon>
        <taxon>Bacillati</taxon>
        <taxon>Bacillota</taxon>
        <taxon>Negativicutes</taxon>
        <taxon>Acetonemataceae</taxon>
        <taxon>Anaerosporomusa</taxon>
    </lineage>
</organism>
<keyword evidence="5" id="KW-0597">Phosphoprotein</keyword>
<feature type="transmembrane region" description="Helical" evidence="14">
    <location>
        <begin position="166"/>
        <end position="186"/>
    </location>
</feature>
<dbReference type="InterPro" id="IPR036890">
    <property type="entry name" value="HATPase_C_sf"/>
</dbReference>
<dbReference type="SMART" id="SM00304">
    <property type="entry name" value="HAMP"/>
    <property type="match status" value="1"/>
</dbReference>
<dbReference type="GO" id="GO:0000155">
    <property type="term" value="F:phosphorelay sensor kinase activity"/>
    <property type="evidence" value="ECO:0007669"/>
    <property type="project" value="InterPro"/>
</dbReference>
<dbReference type="Pfam" id="PF02518">
    <property type="entry name" value="HATPase_c"/>
    <property type="match status" value="1"/>
</dbReference>
<gene>
    <name evidence="17" type="ORF">AXX12_12590</name>
</gene>
<accession>A0A154BNJ2</accession>
<evidence type="ECO:0000256" key="2">
    <source>
        <dbReference type="ARBA" id="ARBA00004651"/>
    </source>
</evidence>
<keyword evidence="11 14" id="KW-1133">Transmembrane helix</keyword>
<dbReference type="InterPro" id="IPR005467">
    <property type="entry name" value="His_kinase_dom"/>
</dbReference>
<dbReference type="InterPro" id="IPR050482">
    <property type="entry name" value="Sensor_HK_TwoCompSys"/>
</dbReference>
<sequence>MMMSRLSIYYRIVAMALFIIALLSFATGLIVWDSLDDIVSQQLQKRGAEIATHVALASGNYILMEDLYNLYELAAQTAASSEDVRYILIIDSNKRLLAHTFHGGIPKGLLDDMPDLTQQEISVFNSNEGVIHDIVVPIENGAVGYVRVGMTEEYTRNTINQHIRDVLLTVLVICVLAVFLSSRISALITKPIRNLAEVAESITRGNLVIRANIRERGEVGKLATAFNEMAASLIQASADKEVLVGELLAKEQMRDTLIAKLMTAQEDERKRISRELHDETSQALTSLMLTMRVLAEDAPNQEQKDALLLGRDVAANILREVRDLAIELRPPALDDLGLVAAIERYSEKFAIRHGLNIELNTSGQQTSVDGQIAVALYRIVQESLNNVVKHSGATTVSINITFLPDQIMVTIADNGRGISDSDLIRAQKENRLGLYGMRERVELLQGRLDIRQSLYGGAELSIAIPQYRPRKGESS</sequence>
<dbReference type="Pfam" id="PF00672">
    <property type="entry name" value="HAMP"/>
    <property type="match status" value="1"/>
</dbReference>
<evidence type="ECO:0000256" key="9">
    <source>
        <dbReference type="ARBA" id="ARBA00022777"/>
    </source>
</evidence>
<dbReference type="PANTHER" id="PTHR24421">
    <property type="entry name" value="NITRATE/NITRITE SENSOR PROTEIN NARX-RELATED"/>
    <property type="match status" value="1"/>
</dbReference>
<dbReference type="AlphaFoldDB" id="A0A154BNJ2"/>
<reference evidence="17 18" key="1">
    <citation type="submission" date="2016-02" db="EMBL/GenBank/DDBJ databases">
        <title>Anaerosporomusa subterraneum gen. nov., sp. nov., a spore-forming obligate anaerobe isolated from saprolite.</title>
        <authorList>
            <person name="Choi J.K."/>
            <person name="Shah M."/>
            <person name="Yee N."/>
        </authorList>
    </citation>
    <scope>NUCLEOTIDE SEQUENCE [LARGE SCALE GENOMIC DNA]</scope>
    <source>
        <strain evidence="17 18">RU4</strain>
    </source>
</reference>
<keyword evidence="4" id="KW-1003">Cell membrane</keyword>
<keyword evidence="13 14" id="KW-0472">Membrane</keyword>
<keyword evidence="9" id="KW-0418">Kinase</keyword>
<keyword evidence="8" id="KW-0547">Nucleotide-binding</keyword>